<dbReference type="Proteomes" id="UP001238603">
    <property type="component" value="Unassembled WGS sequence"/>
</dbReference>
<keyword evidence="4" id="KW-1185">Reference proteome</keyword>
<gene>
    <name evidence="3" type="ORF">QRD43_14585</name>
</gene>
<dbReference type="InterPro" id="IPR011042">
    <property type="entry name" value="6-blade_b-propeller_TolB-like"/>
</dbReference>
<evidence type="ECO:0000313" key="4">
    <source>
        <dbReference type="Proteomes" id="UP001238603"/>
    </source>
</evidence>
<dbReference type="Gene3D" id="3.40.50.1820">
    <property type="entry name" value="alpha/beta hydrolase"/>
    <property type="match status" value="1"/>
</dbReference>
<reference evidence="3 4" key="1">
    <citation type="submission" date="2023-06" db="EMBL/GenBank/DDBJ databases">
        <title>Pelomonas sp. APW6 16S ribosomal RNA gene genome sequencing and assembly.</title>
        <authorList>
            <person name="Woo H."/>
        </authorList>
    </citation>
    <scope>NUCLEOTIDE SEQUENCE [LARGE SCALE GENOMIC DNA]</scope>
    <source>
        <strain evidence="3 4">APW6</strain>
    </source>
</reference>
<proteinExistence type="predicted"/>
<dbReference type="EMBL" id="JASVDS010000004">
    <property type="protein sequence ID" value="MDL5033138.1"/>
    <property type="molecule type" value="Genomic_DNA"/>
</dbReference>
<dbReference type="InterPro" id="IPR001375">
    <property type="entry name" value="Peptidase_S9_cat"/>
</dbReference>
<evidence type="ECO:0000313" key="3">
    <source>
        <dbReference type="EMBL" id="MDL5033138.1"/>
    </source>
</evidence>
<dbReference type="SUPFAM" id="SSF82171">
    <property type="entry name" value="DPP6 N-terminal domain-like"/>
    <property type="match status" value="1"/>
</dbReference>
<keyword evidence="1 3" id="KW-0378">Hydrolase</keyword>
<dbReference type="EC" id="3.4.-.-" evidence="3"/>
<dbReference type="InterPro" id="IPR029058">
    <property type="entry name" value="AB_hydrolase_fold"/>
</dbReference>
<name>A0ABT7LJY4_9BURK</name>
<dbReference type="PANTHER" id="PTHR42776">
    <property type="entry name" value="SERINE PEPTIDASE S9 FAMILY MEMBER"/>
    <property type="match status" value="1"/>
</dbReference>
<comment type="caution">
    <text evidence="3">The sequence shown here is derived from an EMBL/GenBank/DDBJ whole genome shotgun (WGS) entry which is preliminary data.</text>
</comment>
<organism evidence="3 4">
    <name type="scientific">Roseateles subflavus</name>
    <dbReference type="NCBI Taxonomy" id="3053353"/>
    <lineage>
        <taxon>Bacteria</taxon>
        <taxon>Pseudomonadati</taxon>
        <taxon>Pseudomonadota</taxon>
        <taxon>Betaproteobacteria</taxon>
        <taxon>Burkholderiales</taxon>
        <taxon>Sphaerotilaceae</taxon>
        <taxon>Roseateles</taxon>
    </lineage>
</organism>
<protein>
    <submittedName>
        <fullName evidence="3">S9 family peptidase</fullName>
        <ecNumber evidence="3">3.4.-.-</ecNumber>
    </submittedName>
</protein>
<dbReference type="RefSeq" id="WP_285983231.1">
    <property type="nucleotide sequence ID" value="NZ_JASVDS010000004.1"/>
</dbReference>
<evidence type="ECO:0000259" key="2">
    <source>
        <dbReference type="Pfam" id="PF00326"/>
    </source>
</evidence>
<feature type="domain" description="Peptidase S9 prolyl oligopeptidase catalytic" evidence="2">
    <location>
        <begin position="457"/>
        <end position="659"/>
    </location>
</feature>
<dbReference type="Pfam" id="PF00326">
    <property type="entry name" value="Peptidase_S9"/>
    <property type="match status" value="1"/>
</dbReference>
<dbReference type="PANTHER" id="PTHR42776:SF27">
    <property type="entry name" value="DIPEPTIDYL PEPTIDASE FAMILY MEMBER 6"/>
    <property type="match status" value="1"/>
</dbReference>
<dbReference type="Gene3D" id="2.120.10.30">
    <property type="entry name" value="TolB, C-terminal domain"/>
    <property type="match status" value="1"/>
</dbReference>
<sequence length="663" mass="73093">MRRRDWMFAAGMGGTLMGSPWGAVLAATPPAGKPRTPASAFARRPLMTGMALSPDGQRIATLLHNENRTLLVTRALTGGEMKVALSTDNLEFQINWIEWISNDRLVLSLSFPFKRYYEGWGNIDVDERRLVGVDPDGGKLVNLLKDRGGVAGILKYNTAQDRVIAFMDDGRHLLVALNSSEQSADKALYKVDAYTGQRSFHAPSKTGVRGWLVDRQMRPRVAFRWEDDEAVDILVSDVESSGWRTLHRNRPFDAANLQPLGFGLDPNVLYVAKNHEGLRAIFTMDLREPQPQLKLKLALADRDLNGYLVRDARGEAVGVSSVMLGDSSRSYWDPRYIAWQRDLDEALPGRANSIYDASKDGRTFVVSSLAADAPGAVYTAQLGEQPTMALLAPLYPDLEDVPLGERSAHSFTARDGLSMEAFLTWPPGRRGAKQLPLVVFPHGGPQARDSILMDVWAAFMADRGCLVLQLNYRGSTGYGQKHLEAGLRRWGLEMQDDLEDGVRELVRQQWVDPARVVIVGASYGGYAALMGVAKTPSLYRAAFAMAPVTDLVRMASDDGRWGRETVKLQVGDAVTDRERLAATSPVNQAARITVPVVLVHGTADLVVPYDHSKWMLAALQAGGKPVKMVTLEQGGHSILNPAQRRQVFDELDRFLAQYLPSSS</sequence>
<accession>A0ABT7LJY4</accession>
<evidence type="ECO:0000256" key="1">
    <source>
        <dbReference type="ARBA" id="ARBA00022801"/>
    </source>
</evidence>
<dbReference type="SUPFAM" id="SSF53474">
    <property type="entry name" value="alpha/beta-Hydrolases"/>
    <property type="match status" value="1"/>
</dbReference>
<dbReference type="GO" id="GO:0016787">
    <property type="term" value="F:hydrolase activity"/>
    <property type="evidence" value="ECO:0007669"/>
    <property type="project" value="UniProtKB-KW"/>
</dbReference>